<keyword evidence="5" id="KW-0560">Oxidoreductase</keyword>
<dbReference type="EMBL" id="RYZI01000164">
    <property type="protein sequence ID" value="RWA09195.1"/>
    <property type="molecule type" value="Genomic_DNA"/>
</dbReference>
<dbReference type="Pfam" id="PF08031">
    <property type="entry name" value="BBE"/>
    <property type="match status" value="1"/>
</dbReference>
<keyword evidence="6" id="KW-0732">Signal</keyword>
<evidence type="ECO:0000256" key="3">
    <source>
        <dbReference type="ARBA" id="ARBA00022630"/>
    </source>
</evidence>
<dbReference type="Gene3D" id="3.40.462.20">
    <property type="match status" value="1"/>
</dbReference>
<feature type="signal peptide" evidence="6">
    <location>
        <begin position="1"/>
        <end position="19"/>
    </location>
</feature>
<reference evidence="8 9" key="1">
    <citation type="submission" date="2018-12" db="EMBL/GenBank/DDBJ databases">
        <title>Draft genome sequence of Xylaria grammica IHI A82.</title>
        <authorList>
            <person name="Buettner E."/>
            <person name="Kellner H."/>
        </authorList>
    </citation>
    <scope>NUCLEOTIDE SEQUENCE [LARGE SCALE GENOMIC DNA]</scope>
    <source>
        <strain evidence="8 9">IHI A82</strain>
    </source>
</reference>
<dbReference type="SUPFAM" id="SSF56176">
    <property type="entry name" value="FAD-binding/transporter-associated domain-like"/>
    <property type="match status" value="1"/>
</dbReference>
<dbReference type="InterPro" id="IPR016169">
    <property type="entry name" value="FAD-bd_PCMH_sub2"/>
</dbReference>
<dbReference type="InterPro" id="IPR050416">
    <property type="entry name" value="FAD-linked_Oxidoreductase"/>
</dbReference>
<keyword evidence="4" id="KW-0274">FAD</keyword>
<name>A0A439D462_9PEZI</name>
<comment type="cofactor">
    <cofactor evidence="1">
        <name>FAD</name>
        <dbReference type="ChEBI" id="CHEBI:57692"/>
    </cofactor>
</comment>
<feature type="chain" id="PRO_5019410914" description="FAD-binding PCMH-type domain-containing protein" evidence="6">
    <location>
        <begin position="20"/>
        <end position="472"/>
    </location>
</feature>
<organism evidence="8 9">
    <name type="scientific">Xylaria grammica</name>
    <dbReference type="NCBI Taxonomy" id="363999"/>
    <lineage>
        <taxon>Eukaryota</taxon>
        <taxon>Fungi</taxon>
        <taxon>Dikarya</taxon>
        <taxon>Ascomycota</taxon>
        <taxon>Pezizomycotina</taxon>
        <taxon>Sordariomycetes</taxon>
        <taxon>Xylariomycetidae</taxon>
        <taxon>Xylariales</taxon>
        <taxon>Xylariaceae</taxon>
        <taxon>Xylaria</taxon>
    </lineage>
</organism>
<dbReference type="InterPro" id="IPR016167">
    <property type="entry name" value="FAD-bd_PCMH_sub1"/>
</dbReference>
<evidence type="ECO:0000256" key="4">
    <source>
        <dbReference type="ARBA" id="ARBA00022827"/>
    </source>
</evidence>
<evidence type="ECO:0000313" key="8">
    <source>
        <dbReference type="EMBL" id="RWA09195.1"/>
    </source>
</evidence>
<dbReference type="AlphaFoldDB" id="A0A439D462"/>
<protein>
    <recommendedName>
        <fullName evidence="7">FAD-binding PCMH-type domain-containing protein</fullName>
    </recommendedName>
</protein>
<evidence type="ECO:0000256" key="2">
    <source>
        <dbReference type="ARBA" id="ARBA00005466"/>
    </source>
</evidence>
<dbReference type="GO" id="GO:0071949">
    <property type="term" value="F:FAD binding"/>
    <property type="evidence" value="ECO:0007669"/>
    <property type="project" value="InterPro"/>
</dbReference>
<dbReference type="GO" id="GO:0016491">
    <property type="term" value="F:oxidoreductase activity"/>
    <property type="evidence" value="ECO:0007669"/>
    <property type="project" value="UniProtKB-KW"/>
</dbReference>
<proteinExistence type="inferred from homology"/>
<dbReference type="Proteomes" id="UP000286045">
    <property type="component" value="Unassembled WGS sequence"/>
</dbReference>
<evidence type="ECO:0000256" key="5">
    <source>
        <dbReference type="ARBA" id="ARBA00023002"/>
    </source>
</evidence>
<dbReference type="InterPro" id="IPR036318">
    <property type="entry name" value="FAD-bd_PCMH-like_sf"/>
</dbReference>
<dbReference type="PROSITE" id="PS51387">
    <property type="entry name" value="FAD_PCMH"/>
    <property type="match status" value="1"/>
</dbReference>
<dbReference type="STRING" id="363999.A0A439D462"/>
<sequence>MKFVSLVASLVFSASFTAAAVLQQLQAELAPHLSQNDLISTISPPRWSSFNAPLPGAVVNVQTELDVATTVKYLTANGIPFLAQNGGAGWSSSLDLNSDGVLINLASLNHVTFNGDKTQATIGGGSSISNTIAQAYAAGALVETGTCNCVGTLGALLGGGYGSLMGLYGFGVDNVIAVQVVTADGEFHNVTATSDPDFFWALKGAGPNLGIVTSAVVKSYPTTQDGMLAWTGTLTFDSSQLEEVVEAIQDLELQPDMNLFMYFISSGPPANEPVILVRPFLYKGSVTTGRAAFSSLYAVGPTRDTTAVLPYTQWNAGADGFCTYGARKPSYGVGFQKMIPSTWREVWNSYVEFQKKPTAANSTVLLEAYSLTKARSIDPNSAAFPHRNVNFHVIAIPWYEDPSLDDQAQAFGNAARDLWRATDQLAQNQTYINFAYGDEALEVVYGDSLPKLREVKRRLDPSGQFSHWYNIV</sequence>
<dbReference type="InterPro" id="IPR016166">
    <property type="entry name" value="FAD-bd_PCMH"/>
</dbReference>
<gene>
    <name evidence="8" type="ORF">EKO27_g5908</name>
</gene>
<comment type="similarity">
    <text evidence="2">Belongs to the oxygen-dependent FAD-linked oxidoreductase family.</text>
</comment>
<dbReference type="InterPro" id="IPR012951">
    <property type="entry name" value="BBE"/>
</dbReference>
<keyword evidence="3" id="KW-0285">Flavoprotein</keyword>
<feature type="domain" description="FAD-binding PCMH-type" evidence="7">
    <location>
        <begin position="51"/>
        <end position="222"/>
    </location>
</feature>
<dbReference type="PANTHER" id="PTHR42973:SF39">
    <property type="entry name" value="FAD-BINDING PCMH-TYPE DOMAIN-CONTAINING PROTEIN"/>
    <property type="match status" value="1"/>
</dbReference>
<keyword evidence="9" id="KW-1185">Reference proteome</keyword>
<dbReference type="Gene3D" id="3.30.43.10">
    <property type="entry name" value="Uridine Diphospho-n-acetylenolpyruvylglucosamine Reductase, domain 2"/>
    <property type="match status" value="1"/>
</dbReference>
<dbReference type="Pfam" id="PF01565">
    <property type="entry name" value="FAD_binding_4"/>
    <property type="match status" value="1"/>
</dbReference>
<dbReference type="Gene3D" id="3.30.465.10">
    <property type="match status" value="1"/>
</dbReference>
<dbReference type="InterPro" id="IPR006094">
    <property type="entry name" value="Oxid_FAD_bind_N"/>
</dbReference>
<comment type="caution">
    <text evidence="8">The sequence shown here is derived from an EMBL/GenBank/DDBJ whole genome shotgun (WGS) entry which is preliminary data.</text>
</comment>
<evidence type="ECO:0000256" key="6">
    <source>
        <dbReference type="SAM" id="SignalP"/>
    </source>
</evidence>
<accession>A0A439D462</accession>
<evidence type="ECO:0000259" key="7">
    <source>
        <dbReference type="PROSITE" id="PS51387"/>
    </source>
</evidence>
<evidence type="ECO:0000313" key="9">
    <source>
        <dbReference type="Proteomes" id="UP000286045"/>
    </source>
</evidence>
<evidence type="ECO:0000256" key="1">
    <source>
        <dbReference type="ARBA" id="ARBA00001974"/>
    </source>
</evidence>
<dbReference type="PANTHER" id="PTHR42973">
    <property type="entry name" value="BINDING OXIDOREDUCTASE, PUTATIVE (AFU_ORTHOLOGUE AFUA_1G17690)-RELATED"/>
    <property type="match status" value="1"/>
</dbReference>